<dbReference type="Proteomes" id="UP000026923">
    <property type="component" value="Unassembled WGS sequence"/>
</dbReference>
<reference evidence="2 3" key="1">
    <citation type="journal article" date="2013" name="Genome Announc.">
        <title>Draft Genome of the Nitrogen-Fixing Bacterium Pseudomonas stutzeri Strain KOS6 Isolated from Industrial Hydrocarbon Sludge.</title>
        <authorList>
            <person name="Grigoryeva T.V."/>
            <person name="Laikov A.V."/>
            <person name="Naumova R.P."/>
            <person name="Manolov A.I."/>
            <person name="Larin A.K."/>
            <person name="Karpova I.Y."/>
            <person name="Semashko T.A."/>
            <person name="Alexeev D.G."/>
            <person name="Kostryukova E.S."/>
            <person name="Muller R."/>
            <person name="Govorun V.M."/>
        </authorList>
    </citation>
    <scope>NUCLEOTIDE SEQUENCE [LARGE SCALE GENOMIC DNA]</scope>
    <source>
        <strain evidence="2 3">KOS6</strain>
    </source>
</reference>
<dbReference type="HOGENOM" id="CLU_205334_1_0_6"/>
<evidence type="ECO:0000313" key="2">
    <source>
        <dbReference type="EMBL" id="EWC40013.1"/>
    </source>
</evidence>
<dbReference type="EMBL" id="AMCZ02000026">
    <property type="protein sequence ID" value="EWC40013.1"/>
    <property type="molecule type" value="Genomic_DNA"/>
</dbReference>
<evidence type="ECO:0000313" key="3">
    <source>
        <dbReference type="Proteomes" id="UP000026923"/>
    </source>
</evidence>
<feature type="transmembrane region" description="Helical" evidence="1">
    <location>
        <begin position="6"/>
        <end position="24"/>
    </location>
</feature>
<keyword evidence="1" id="KW-0812">Transmembrane</keyword>
<sequence>MDSIHWLLTLIVIGFVMLCVGFNYRDTQWGVGLLSLGVLTMFSTLAFKIYITFP</sequence>
<feature type="transmembrane region" description="Helical" evidence="1">
    <location>
        <begin position="31"/>
        <end position="51"/>
    </location>
</feature>
<organism evidence="2 3">
    <name type="scientific">Stutzerimonas stutzeri KOS6</name>
    <dbReference type="NCBI Taxonomy" id="1218352"/>
    <lineage>
        <taxon>Bacteria</taxon>
        <taxon>Pseudomonadati</taxon>
        <taxon>Pseudomonadota</taxon>
        <taxon>Gammaproteobacteria</taxon>
        <taxon>Pseudomonadales</taxon>
        <taxon>Pseudomonadaceae</taxon>
        <taxon>Stutzerimonas</taxon>
    </lineage>
</organism>
<gene>
    <name evidence="2" type="ORF">B597_017055</name>
</gene>
<dbReference type="AlphaFoldDB" id="A0A061JN33"/>
<keyword evidence="1" id="KW-1133">Transmembrane helix</keyword>
<comment type="caution">
    <text evidence="2">The sequence shown here is derived from an EMBL/GenBank/DDBJ whole genome shotgun (WGS) entry which is preliminary data.</text>
</comment>
<proteinExistence type="predicted"/>
<protein>
    <submittedName>
        <fullName evidence="2">Uncharacterized protein</fullName>
    </submittedName>
</protein>
<keyword evidence="1" id="KW-0472">Membrane</keyword>
<name>A0A061JN33_STUST</name>
<dbReference type="eggNOG" id="ENOG5031KFQ">
    <property type="taxonomic scope" value="Bacteria"/>
</dbReference>
<evidence type="ECO:0000256" key="1">
    <source>
        <dbReference type="SAM" id="Phobius"/>
    </source>
</evidence>
<dbReference type="RefSeq" id="WP_003293652.1">
    <property type="nucleotide sequence ID" value="NZ_KK020677.1"/>
</dbReference>
<accession>A0A061JN33</accession>